<dbReference type="PANTHER" id="PTHR39267:SF1">
    <property type="entry name" value="SURVIVAL MOTOR NEURON PROTEIN"/>
    <property type="match status" value="1"/>
</dbReference>
<evidence type="ECO:0000256" key="5">
    <source>
        <dbReference type="ARBA" id="ARBA00005371"/>
    </source>
</evidence>
<feature type="region of interest" description="Disordered" evidence="10">
    <location>
        <begin position="164"/>
        <end position="262"/>
    </location>
</feature>
<dbReference type="GO" id="GO:0006397">
    <property type="term" value="P:mRNA processing"/>
    <property type="evidence" value="ECO:0007669"/>
    <property type="project" value="UniProtKB-KW"/>
</dbReference>
<evidence type="ECO:0000256" key="9">
    <source>
        <dbReference type="ARBA" id="ARBA00034695"/>
    </source>
</evidence>
<dbReference type="AlphaFoldDB" id="A0AAV1FDW4"/>
<reference evidence="12" key="1">
    <citation type="submission" date="2023-08" db="EMBL/GenBank/DDBJ databases">
        <authorList>
            <person name="Alioto T."/>
            <person name="Alioto T."/>
            <person name="Gomez Garrido J."/>
        </authorList>
    </citation>
    <scope>NUCLEOTIDE SEQUENCE</scope>
</reference>
<feature type="region of interest" description="Disordered" evidence="10">
    <location>
        <begin position="1"/>
        <end position="90"/>
    </location>
</feature>
<comment type="subcellular location">
    <subcellularLocation>
        <location evidence="1">Cytoplasm</location>
        <location evidence="1">Myofibril</location>
        <location evidence="1">Sarcomere</location>
        <location evidence="1">Z line</location>
    </subcellularLocation>
    <subcellularLocation>
        <location evidence="3">Cytoplasmic granule</location>
    </subcellularLocation>
    <subcellularLocation>
        <location evidence="2">Nucleus</location>
        <location evidence="2">Cajal body</location>
    </subcellularLocation>
    <subcellularLocation>
        <location evidence="9">Nucleus</location>
        <location evidence="9">Gem</location>
    </subcellularLocation>
    <subcellularLocation>
        <location evidence="4">Perikaryon</location>
    </subcellularLocation>
</comment>
<evidence type="ECO:0000256" key="1">
    <source>
        <dbReference type="ARBA" id="ARBA00004216"/>
    </source>
</evidence>
<dbReference type="Pfam" id="PF06003">
    <property type="entry name" value="SMN_Tudor"/>
    <property type="match status" value="1"/>
</dbReference>
<protein>
    <submittedName>
        <fullName evidence="12">Survival motor neuron protein-like isoform X1</fullName>
    </submittedName>
</protein>
<evidence type="ECO:0000256" key="6">
    <source>
        <dbReference type="ARBA" id="ARBA00022664"/>
    </source>
</evidence>
<name>A0AAV1FDW4_XYRNO</name>
<keyword evidence="8" id="KW-0539">Nucleus</keyword>
<sequence>MSDSAENSDVLSPDGQESGSVLVKEETSPTKVTEKNPELSPGVDVSGCAASEETDGRETLQQVKGLKDKQTASPPAAEPSSTSPKDWKPGSQCRAVYSGDGLIYPAVVLWVKGQRCCVRYDDYNNEEEHDVSSLLSSNELHGPSRTATTAKVCAQTLSCRSHLQGSRWTGVSGRREEKQGERGAERRSDRWREEQHTSSWARERSSHQNKEEKKSADKPTNHSFTFFPPFPPPPQTNSRDSASYIPPPPPPPLTWAIGGQEGAGFDSASNMLMLWYMCGFHTGSYLAQQAFRSGSKD</sequence>
<organism evidence="12 13">
    <name type="scientific">Xyrichtys novacula</name>
    <name type="common">Pearly razorfish</name>
    <name type="synonym">Hemipteronotus novacula</name>
    <dbReference type="NCBI Taxonomy" id="13765"/>
    <lineage>
        <taxon>Eukaryota</taxon>
        <taxon>Metazoa</taxon>
        <taxon>Chordata</taxon>
        <taxon>Craniata</taxon>
        <taxon>Vertebrata</taxon>
        <taxon>Euteleostomi</taxon>
        <taxon>Actinopterygii</taxon>
        <taxon>Neopterygii</taxon>
        <taxon>Teleostei</taxon>
        <taxon>Neoteleostei</taxon>
        <taxon>Acanthomorphata</taxon>
        <taxon>Eupercaria</taxon>
        <taxon>Labriformes</taxon>
        <taxon>Labridae</taxon>
        <taxon>Xyrichtys</taxon>
    </lineage>
</organism>
<dbReference type="SUPFAM" id="SSF63748">
    <property type="entry name" value="Tudor/PWWP/MBT"/>
    <property type="match status" value="1"/>
</dbReference>
<dbReference type="InterPro" id="IPR040424">
    <property type="entry name" value="Smn1"/>
</dbReference>
<feature type="compositionally biased region" description="Basic and acidic residues" evidence="10">
    <location>
        <begin position="23"/>
        <end position="37"/>
    </location>
</feature>
<comment type="similarity">
    <text evidence="5">Belongs to the SMN family.</text>
</comment>
<evidence type="ECO:0000259" key="11">
    <source>
        <dbReference type="PROSITE" id="PS50304"/>
    </source>
</evidence>
<evidence type="ECO:0000256" key="4">
    <source>
        <dbReference type="ARBA" id="ARBA00004484"/>
    </source>
</evidence>
<evidence type="ECO:0000256" key="8">
    <source>
        <dbReference type="ARBA" id="ARBA00023242"/>
    </source>
</evidence>
<feature type="compositionally biased region" description="Polar residues" evidence="10">
    <location>
        <begin position="1"/>
        <end position="19"/>
    </location>
</feature>
<evidence type="ECO:0000256" key="2">
    <source>
        <dbReference type="ARBA" id="ARBA00004408"/>
    </source>
</evidence>
<dbReference type="SMART" id="SM00333">
    <property type="entry name" value="TUDOR"/>
    <property type="match status" value="1"/>
</dbReference>
<gene>
    <name evidence="12" type="ORF">XNOV1_A042242</name>
</gene>
<accession>A0AAV1FDW4</accession>
<keyword evidence="6" id="KW-0507">mRNA processing</keyword>
<feature type="domain" description="Tudor" evidence="11">
    <location>
        <begin position="86"/>
        <end position="144"/>
    </location>
</feature>
<dbReference type="InterPro" id="IPR010304">
    <property type="entry name" value="SMN_Tudor"/>
</dbReference>
<proteinExistence type="inferred from homology"/>
<keyword evidence="13" id="KW-1185">Reference proteome</keyword>
<dbReference type="GO" id="GO:0015030">
    <property type="term" value="C:Cajal body"/>
    <property type="evidence" value="ECO:0007669"/>
    <property type="project" value="UniProtKB-SubCell"/>
</dbReference>
<dbReference type="GO" id="GO:0097504">
    <property type="term" value="C:Gemini of Cajal bodies"/>
    <property type="evidence" value="ECO:0007669"/>
    <property type="project" value="UniProtKB-SubCell"/>
</dbReference>
<evidence type="ECO:0000313" key="13">
    <source>
        <dbReference type="Proteomes" id="UP001178508"/>
    </source>
</evidence>
<dbReference type="GO" id="GO:0003723">
    <property type="term" value="F:RNA binding"/>
    <property type="evidence" value="ECO:0007669"/>
    <property type="project" value="InterPro"/>
</dbReference>
<dbReference type="Gene3D" id="2.30.30.140">
    <property type="match status" value="1"/>
</dbReference>
<dbReference type="GO" id="GO:0043204">
    <property type="term" value="C:perikaryon"/>
    <property type="evidence" value="ECO:0007669"/>
    <property type="project" value="UniProtKB-SubCell"/>
</dbReference>
<dbReference type="PANTHER" id="PTHR39267">
    <property type="entry name" value="SURVIVAL MOTOR NEURON-LIKE PROTEIN 1"/>
    <property type="match status" value="1"/>
</dbReference>
<dbReference type="GO" id="GO:0008380">
    <property type="term" value="P:RNA splicing"/>
    <property type="evidence" value="ECO:0007669"/>
    <property type="project" value="UniProtKB-KW"/>
</dbReference>
<evidence type="ECO:0000256" key="3">
    <source>
        <dbReference type="ARBA" id="ARBA00004463"/>
    </source>
</evidence>
<dbReference type="CDD" id="cd22852">
    <property type="entry name" value="SMN_C"/>
    <property type="match status" value="1"/>
</dbReference>
<dbReference type="PROSITE" id="PS50304">
    <property type="entry name" value="TUDOR"/>
    <property type="match status" value="1"/>
</dbReference>
<dbReference type="Proteomes" id="UP001178508">
    <property type="component" value="Chromosome 7"/>
</dbReference>
<dbReference type="EMBL" id="OY660870">
    <property type="protein sequence ID" value="CAJ1059572.1"/>
    <property type="molecule type" value="Genomic_DNA"/>
</dbReference>
<dbReference type="GO" id="GO:0030018">
    <property type="term" value="C:Z disc"/>
    <property type="evidence" value="ECO:0007669"/>
    <property type="project" value="UniProtKB-SubCell"/>
</dbReference>
<feature type="compositionally biased region" description="Low complexity" evidence="10">
    <location>
        <begin position="71"/>
        <end position="84"/>
    </location>
</feature>
<keyword evidence="7" id="KW-0508">mRNA splicing</keyword>
<evidence type="ECO:0000256" key="10">
    <source>
        <dbReference type="SAM" id="MobiDB-lite"/>
    </source>
</evidence>
<dbReference type="InterPro" id="IPR002999">
    <property type="entry name" value="Tudor"/>
</dbReference>
<dbReference type="InterPro" id="IPR047313">
    <property type="entry name" value="SMN_C"/>
</dbReference>
<evidence type="ECO:0000256" key="7">
    <source>
        <dbReference type="ARBA" id="ARBA00023187"/>
    </source>
</evidence>
<feature type="compositionally biased region" description="Basic and acidic residues" evidence="10">
    <location>
        <begin position="173"/>
        <end position="220"/>
    </location>
</feature>
<evidence type="ECO:0000313" key="12">
    <source>
        <dbReference type="EMBL" id="CAJ1059572.1"/>
    </source>
</evidence>